<dbReference type="Proteomes" id="UP000002316">
    <property type="component" value="Chromosome 7"/>
</dbReference>
<organism evidence="2 3">
    <name type="scientific">Trypanosoma brucei gambiense (strain MHOM/CI/86/DAL972)</name>
    <dbReference type="NCBI Taxonomy" id="679716"/>
    <lineage>
        <taxon>Eukaryota</taxon>
        <taxon>Discoba</taxon>
        <taxon>Euglenozoa</taxon>
        <taxon>Kinetoplastea</taxon>
        <taxon>Metakinetoplastina</taxon>
        <taxon>Trypanosomatida</taxon>
        <taxon>Trypanosomatidae</taxon>
        <taxon>Trypanosoma</taxon>
    </lineage>
</organism>
<dbReference type="KEGG" id="tbg:TbgDal_VII5840"/>
<gene>
    <name evidence="2" type="ORF">TbgDal_VII5840</name>
</gene>
<accession>C9ZTE8</accession>
<evidence type="ECO:0000256" key="1">
    <source>
        <dbReference type="SAM" id="Phobius"/>
    </source>
</evidence>
<feature type="transmembrane region" description="Helical" evidence="1">
    <location>
        <begin position="48"/>
        <end position="77"/>
    </location>
</feature>
<reference evidence="3" key="1">
    <citation type="journal article" date="2010" name="PLoS Negl. Trop. Dis.">
        <title>The genome sequence of Trypanosoma brucei gambiense, causative agent of chronic human african trypanosomiasis.</title>
        <authorList>
            <person name="Jackson A.P."/>
            <person name="Sanders M."/>
            <person name="Berry A."/>
            <person name="McQuillan J."/>
            <person name="Aslett M.A."/>
            <person name="Quail M.A."/>
            <person name="Chukualim B."/>
            <person name="Capewell P."/>
            <person name="MacLeod A."/>
            <person name="Melville S.E."/>
            <person name="Gibson W."/>
            <person name="Barry J.D."/>
            <person name="Berriman M."/>
            <person name="Hertz-Fowler C."/>
        </authorList>
    </citation>
    <scope>NUCLEOTIDE SEQUENCE [LARGE SCALE GENOMIC DNA]</scope>
    <source>
        <strain evidence="3">MHOM/CI/86/DAL972</strain>
    </source>
</reference>
<dbReference type="RefSeq" id="XP_011774963.1">
    <property type="nucleotide sequence ID" value="XM_011776661.1"/>
</dbReference>
<evidence type="ECO:0000313" key="3">
    <source>
        <dbReference type="Proteomes" id="UP000002316"/>
    </source>
</evidence>
<sequence>MVFEGRIYTISYFFACARVFLFTLIFFPLLSIFSLYHFSHTRSTISPYALPIVSVFFEGTTPFINIFAAFVLYYFSFPLSLTHAHTRPTGTRLFCLPLLVVYVCLLLRECFTSLVLTTSFRNGEGEGRGGSKVNRYNV</sequence>
<keyword evidence="1" id="KW-0812">Transmembrane</keyword>
<dbReference type="GeneID" id="23862842"/>
<name>C9ZTE8_TRYB9</name>
<feature type="transmembrane region" description="Helical" evidence="1">
    <location>
        <begin position="12"/>
        <end position="36"/>
    </location>
</feature>
<dbReference type="AlphaFoldDB" id="C9ZTE8"/>
<protein>
    <submittedName>
        <fullName evidence="2">Uncharacterized protein</fullName>
    </submittedName>
</protein>
<keyword evidence="1" id="KW-1133">Transmembrane helix</keyword>
<evidence type="ECO:0000313" key="2">
    <source>
        <dbReference type="EMBL" id="CBH12683.1"/>
    </source>
</evidence>
<dbReference type="EMBL" id="FN554970">
    <property type="protein sequence ID" value="CBH12683.1"/>
    <property type="molecule type" value="Genomic_DNA"/>
</dbReference>
<proteinExistence type="predicted"/>
<keyword evidence="1" id="KW-0472">Membrane</keyword>